<feature type="region of interest" description="Disordered" evidence="2">
    <location>
        <begin position="450"/>
        <end position="543"/>
    </location>
</feature>
<reference evidence="4 5" key="1">
    <citation type="submission" date="2020-11" db="EMBL/GenBank/DDBJ databases">
        <title>Draft genome sequencing of a Lachnospiraceae strain isolated from anoxic soil subjected to BSD treatment.</title>
        <authorList>
            <person name="Uek A."/>
            <person name="Tonouchi A."/>
        </authorList>
    </citation>
    <scope>NUCLEOTIDE SEQUENCE [LARGE SCALE GENOMIC DNA]</scope>
    <source>
        <strain evidence="4 5">TB5</strain>
    </source>
</reference>
<evidence type="ECO:0000313" key="4">
    <source>
        <dbReference type="EMBL" id="BCN29144.1"/>
    </source>
</evidence>
<feature type="compositionally biased region" description="Low complexity" evidence="2">
    <location>
        <begin position="505"/>
        <end position="518"/>
    </location>
</feature>
<dbReference type="Proteomes" id="UP000595897">
    <property type="component" value="Chromosome"/>
</dbReference>
<keyword evidence="5" id="KW-1185">Reference proteome</keyword>
<proteinExistence type="predicted"/>
<dbReference type="InterPro" id="IPR011098">
    <property type="entry name" value="G5_dom"/>
</dbReference>
<dbReference type="RefSeq" id="WP_271714438.1">
    <property type="nucleotide sequence ID" value="NZ_AP024169.1"/>
</dbReference>
<evidence type="ECO:0000259" key="3">
    <source>
        <dbReference type="PROSITE" id="PS51109"/>
    </source>
</evidence>
<feature type="compositionally biased region" description="Low complexity" evidence="2">
    <location>
        <begin position="530"/>
        <end position="543"/>
    </location>
</feature>
<evidence type="ECO:0000256" key="2">
    <source>
        <dbReference type="SAM" id="MobiDB-lite"/>
    </source>
</evidence>
<dbReference type="AlphaFoldDB" id="A0A7R7EI65"/>
<sequence length="543" mass="60085">MKKKYIVILAAILIICLGTVGFGINALATVKDGQICKGVYIDSVNVGGMTASEAKEAVSNYVDNLKKKTVTVKVDDNEESITLGELGYEVKENDFIDKALEVGRSGNVIKRYKDIQDTKNNNLVYKLDYTLDENKVQDFVKNKLSKYNIPSKNAKLTRKNGKFIVSNHKVGRAVAVRDTMEKIQSVILDKWNKKDVEVKAIVNDAVPKYTKELLQRCNSLLGSFHTTYATSTSERAANLANGARLINGSIVYPNEVFSAYDHLNPFTTDNGYETAGAYSEGKVIDSVGGGVCQVSTTLYNAVLYSELEVVERSPHSMIVSYVTPSRDAAIAGTYKDFKFKNNTEVPIYIEAFTVGRTITFNIYGEETRDKGRRVEYESKVLKKIDPPKDEVTEDKTKPSTFKEVTQEAHIGYKAELYKIVYQDGKEVSREVINTSSYAAAPRYITVGTKEDKEKEKAEKEKAEKEKAEKEKAEKAKADGKEDTDTKKSDDADSSKDSTTKKDSTSKTGTTDKTSTADSSKTDSSTKSDSSKTQTNTKDTSGDN</sequence>
<dbReference type="PANTHER" id="PTHR35788">
    <property type="entry name" value="EXPORTED PROTEIN-RELATED"/>
    <property type="match status" value="1"/>
</dbReference>
<dbReference type="PROSITE" id="PS51109">
    <property type="entry name" value="G5"/>
    <property type="match status" value="1"/>
</dbReference>
<feature type="compositionally biased region" description="Basic and acidic residues" evidence="2">
    <location>
        <begin position="450"/>
        <end position="504"/>
    </location>
</feature>
<dbReference type="Pfam" id="PF04294">
    <property type="entry name" value="VanW"/>
    <property type="match status" value="1"/>
</dbReference>
<dbReference type="Gene3D" id="2.20.230.10">
    <property type="entry name" value="Resuscitation-promoting factor rpfb"/>
    <property type="match status" value="1"/>
</dbReference>
<accession>A0A7R7EI65</accession>
<feature type="domain" description="G5" evidence="3">
    <location>
        <begin position="371"/>
        <end position="450"/>
    </location>
</feature>
<evidence type="ECO:0000256" key="1">
    <source>
        <dbReference type="ARBA" id="ARBA00022729"/>
    </source>
</evidence>
<dbReference type="InterPro" id="IPR052913">
    <property type="entry name" value="Glycopeptide_resist_protein"/>
</dbReference>
<dbReference type="SMART" id="SM01208">
    <property type="entry name" value="G5"/>
    <property type="match status" value="1"/>
</dbReference>
<gene>
    <name evidence="4" type="ORF">bsdtb5_04390</name>
</gene>
<evidence type="ECO:0000313" key="5">
    <source>
        <dbReference type="Proteomes" id="UP000595897"/>
    </source>
</evidence>
<keyword evidence="1" id="KW-0732">Signal</keyword>
<dbReference type="InterPro" id="IPR007391">
    <property type="entry name" value="Vancomycin_resist_VanW"/>
</dbReference>
<dbReference type="PANTHER" id="PTHR35788:SF1">
    <property type="entry name" value="EXPORTED PROTEIN"/>
    <property type="match status" value="1"/>
</dbReference>
<protein>
    <submittedName>
        <fullName evidence="4">Exported protein</fullName>
    </submittedName>
</protein>
<feature type="compositionally biased region" description="Basic and acidic residues" evidence="2">
    <location>
        <begin position="519"/>
        <end position="529"/>
    </location>
</feature>
<organism evidence="4 5">
    <name type="scientific">Anaeromicropila herbilytica</name>
    <dbReference type="NCBI Taxonomy" id="2785025"/>
    <lineage>
        <taxon>Bacteria</taxon>
        <taxon>Bacillati</taxon>
        <taxon>Bacillota</taxon>
        <taxon>Clostridia</taxon>
        <taxon>Lachnospirales</taxon>
        <taxon>Lachnospiraceae</taxon>
        <taxon>Anaeromicropila</taxon>
    </lineage>
</organism>
<name>A0A7R7EI65_9FIRM</name>
<dbReference type="KEGG" id="ahb:bsdtb5_04390"/>
<dbReference type="EMBL" id="AP024169">
    <property type="protein sequence ID" value="BCN29144.1"/>
    <property type="molecule type" value="Genomic_DNA"/>
</dbReference>
<dbReference type="Pfam" id="PF12229">
    <property type="entry name" value="PG_binding_4"/>
    <property type="match status" value="1"/>
</dbReference>
<dbReference type="InterPro" id="IPR022029">
    <property type="entry name" value="YoaR-like_PG-bd"/>
</dbReference>
<dbReference type="Pfam" id="PF07501">
    <property type="entry name" value="G5"/>
    <property type="match status" value="1"/>
</dbReference>